<evidence type="ECO:0000313" key="7">
    <source>
        <dbReference type="EMBL" id="RHZ48714.1"/>
    </source>
</evidence>
<evidence type="ECO:0000256" key="2">
    <source>
        <dbReference type="ARBA" id="ARBA00022741"/>
    </source>
</evidence>
<evidence type="ECO:0000313" key="8">
    <source>
        <dbReference type="Proteomes" id="UP000266861"/>
    </source>
</evidence>
<evidence type="ECO:0000259" key="6">
    <source>
        <dbReference type="PROSITE" id="PS50011"/>
    </source>
</evidence>
<evidence type="ECO:0000256" key="5">
    <source>
        <dbReference type="SAM" id="MobiDB-lite"/>
    </source>
</evidence>
<dbReference type="InterPro" id="IPR001245">
    <property type="entry name" value="Ser-Thr/Tyr_kinase_cat_dom"/>
</dbReference>
<dbReference type="InterPro" id="IPR051681">
    <property type="entry name" value="Ser/Thr_Kinases-Pseudokinases"/>
</dbReference>
<name>A0A397GFX7_9GLOM</name>
<keyword evidence="1" id="KW-0808">Transferase</keyword>
<dbReference type="InterPro" id="IPR011009">
    <property type="entry name" value="Kinase-like_dom_sf"/>
</dbReference>
<dbReference type="STRING" id="1348612.A0A397GFX7"/>
<feature type="region of interest" description="Disordered" evidence="5">
    <location>
        <begin position="506"/>
        <end position="529"/>
    </location>
</feature>
<gene>
    <name evidence="7" type="ORF">Glove_543g22</name>
</gene>
<dbReference type="InterPro" id="IPR000719">
    <property type="entry name" value="Prot_kinase_dom"/>
</dbReference>
<keyword evidence="2" id="KW-0547">Nucleotide-binding</keyword>
<evidence type="ECO:0000256" key="4">
    <source>
        <dbReference type="ARBA" id="ARBA00022840"/>
    </source>
</evidence>
<evidence type="ECO:0000256" key="3">
    <source>
        <dbReference type="ARBA" id="ARBA00022777"/>
    </source>
</evidence>
<dbReference type="SUPFAM" id="SSF56112">
    <property type="entry name" value="Protein kinase-like (PK-like)"/>
    <property type="match status" value="1"/>
</dbReference>
<dbReference type="GO" id="GO:0004674">
    <property type="term" value="F:protein serine/threonine kinase activity"/>
    <property type="evidence" value="ECO:0007669"/>
    <property type="project" value="TreeGrafter"/>
</dbReference>
<dbReference type="PANTHER" id="PTHR44329">
    <property type="entry name" value="SERINE/THREONINE-PROTEIN KINASE TNNI3K-RELATED"/>
    <property type="match status" value="1"/>
</dbReference>
<dbReference type="Proteomes" id="UP000266861">
    <property type="component" value="Unassembled WGS sequence"/>
</dbReference>
<dbReference type="OrthoDB" id="4062651at2759"/>
<protein>
    <recommendedName>
        <fullName evidence="6">Protein kinase domain-containing protein</fullName>
    </recommendedName>
</protein>
<sequence length="529" mass="61923">MANHNIDWNDKIKRVWDKSYYSLDINLNKTTSEQEKYRKDIVKKDSSLTENEKKFLLDKLQITYDRLRIANNSVEKQQCNYCQNWHQATQYCEFCIRKYLENNFENWTSGNNEIDKLIQECQQKTIAPKSIIEWIEYDQFENIEHLAEGGCATIFTAILKDGPYVKWDSDRQSLERFGRQMIVLKRLNNSNSNNVHWFQEVTLSFTLDNSKQLLAACYGLTKDPSSQDYMLVLGYYDNDLRNFLKDYFYSLTLLQKYQIISKVTGSLDEIHGQNMIHRDLHSGNILFYAKAFFWYISDLGLSGPVDKPSDSIYGNLPYIAPEVLCGEIYTKKSDIYSLGIIMWEVITGETPFDEYEHNLELTIDIIKGCRPKIYEYIPQKYVTLMKQCWDANPDNRPDANIASEKMRIISHSLYNEMESRNLKSKMKNFFKSKSAKDKYNQAIMDTQLNKNIKSKIYRIQNSKVYTFNISIKPRNATNEEQLAFDSKQIDFEISEEMQKQYLKSIEANGSNKSRDDQEFGIASSSKSGS</sequence>
<evidence type="ECO:0000256" key="1">
    <source>
        <dbReference type="ARBA" id="ARBA00022679"/>
    </source>
</evidence>
<proteinExistence type="predicted"/>
<dbReference type="Gene3D" id="1.10.510.10">
    <property type="entry name" value="Transferase(Phosphotransferase) domain 1"/>
    <property type="match status" value="1"/>
</dbReference>
<dbReference type="PANTHER" id="PTHR44329:SF288">
    <property type="entry name" value="MITOGEN-ACTIVATED PROTEIN KINASE KINASE KINASE 20"/>
    <property type="match status" value="1"/>
</dbReference>
<dbReference type="GO" id="GO:0005524">
    <property type="term" value="F:ATP binding"/>
    <property type="evidence" value="ECO:0007669"/>
    <property type="project" value="UniProtKB-KW"/>
</dbReference>
<dbReference type="PROSITE" id="PS50011">
    <property type="entry name" value="PROTEIN_KINASE_DOM"/>
    <property type="match status" value="1"/>
</dbReference>
<reference evidence="7 8" key="1">
    <citation type="submission" date="2018-08" db="EMBL/GenBank/DDBJ databases">
        <title>Genome and evolution of the arbuscular mycorrhizal fungus Diversispora epigaea (formerly Glomus versiforme) and its bacterial endosymbionts.</title>
        <authorList>
            <person name="Sun X."/>
            <person name="Fei Z."/>
            <person name="Harrison M."/>
        </authorList>
    </citation>
    <scope>NUCLEOTIDE SEQUENCE [LARGE SCALE GENOMIC DNA]</scope>
    <source>
        <strain evidence="7 8">IT104</strain>
    </source>
</reference>
<dbReference type="AlphaFoldDB" id="A0A397GFX7"/>
<keyword evidence="3" id="KW-0418">Kinase</keyword>
<dbReference type="EMBL" id="PQFF01000462">
    <property type="protein sequence ID" value="RHZ48714.1"/>
    <property type="molecule type" value="Genomic_DNA"/>
</dbReference>
<feature type="domain" description="Protein kinase" evidence="6">
    <location>
        <begin position="140"/>
        <end position="414"/>
    </location>
</feature>
<keyword evidence="4" id="KW-0067">ATP-binding</keyword>
<dbReference type="Pfam" id="PF07714">
    <property type="entry name" value="PK_Tyr_Ser-Thr"/>
    <property type="match status" value="1"/>
</dbReference>
<keyword evidence="8" id="KW-1185">Reference proteome</keyword>
<comment type="caution">
    <text evidence="7">The sequence shown here is derived from an EMBL/GenBank/DDBJ whole genome shotgun (WGS) entry which is preliminary data.</text>
</comment>
<organism evidence="7 8">
    <name type="scientific">Diversispora epigaea</name>
    <dbReference type="NCBI Taxonomy" id="1348612"/>
    <lineage>
        <taxon>Eukaryota</taxon>
        <taxon>Fungi</taxon>
        <taxon>Fungi incertae sedis</taxon>
        <taxon>Mucoromycota</taxon>
        <taxon>Glomeromycotina</taxon>
        <taxon>Glomeromycetes</taxon>
        <taxon>Diversisporales</taxon>
        <taxon>Diversisporaceae</taxon>
        <taxon>Diversispora</taxon>
    </lineage>
</organism>
<accession>A0A397GFX7</accession>